<dbReference type="eggNOG" id="COG1215">
    <property type="taxonomic scope" value="Bacteria"/>
</dbReference>
<feature type="transmembrane region" description="Helical" evidence="7">
    <location>
        <begin position="368"/>
        <end position="390"/>
    </location>
</feature>
<evidence type="ECO:0000256" key="4">
    <source>
        <dbReference type="ARBA" id="ARBA00022679"/>
    </source>
</evidence>
<feature type="transmembrane region" description="Helical" evidence="7">
    <location>
        <begin position="336"/>
        <end position="356"/>
    </location>
</feature>
<feature type="region of interest" description="Disordered" evidence="6">
    <location>
        <begin position="1"/>
        <end position="34"/>
    </location>
</feature>
<feature type="region of interest" description="Disordered" evidence="6">
    <location>
        <begin position="934"/>
        <end position="965"/>
    </location>
</feature>
<feature type="transmembrane region" description="Helical" evidence="7">
    <location>
        <begin position="233"/>
        <end position="251"/>
    </location>
</feature>
<evidence type="ECO:0000256" key="2">
    <source>
        <dbReference type="ARBA" id="ARBA00022475"/>
    </source>
</evidence>
<dbReference type="Pfam" id="PF26314">
    <property type="entry name" value="MptA_B_family"/>
    <property type="match status" value="1"/>
</dbReference>
<dbReference type="eggNOG" id="COG0463">
    <property type="taxonomic scope" value="Bacteria"/>
</dbReference>
<dbReference type="Gene3D" id="3.90.550.10">
    <property type="entry name" value="Spore Coat Polysaccharide Biosynthesis Protein SpsA, Chain A"/>
    <property type="match status" value="1"/>
</dbReference>
<gene>
    <name evidence="9" type="ORF">DesU5LDRAFT_1546</name>
</gene>
<feature type="domain" description="Glycosyltransferase 2-like" evidence="8">
    <location>
        <begin position="461"/>
        <end position="577"/>
    </location>
</feature>
<organism evidence="9">
    <name type="scientific">Desulfovibrio sp. U5L</name>
    <dbReference type="NCBI Taxonomy" id="596152"/>
    <lineage>
        <taxon>Bacteria</taxon>
        <taxon>Pseudomonadati</taxon>
        <taxon>Thermodesulfobacteriota</taxon>
        <taxon>Desulfovibrionia</taxon>
        <taxon>Desulfovibrionales</taxon>
        <taxon>Desulfovibrionaceae</taxon>
        <taxon>Desulfovibrio</taxon>
    </lineage>
</organism>
<sequence length="965" mass="98077">MVSPFGGSGGDDPPRRVQGRALAGSGAEPQRRGPGEAAPLLAAGGLLLLALALCGRYGAGRGAYGACWVLSFAALAVLVRRWPGGWGRGWSTGVILAAGLVLRLLFVWAWPADSDVNRYIVEGVLQAAGGNPYLVAPGEPGLAERLPEAARPALAGANHKELAAAYPPLAELYCRLVAAISPTPLGFKAAAGLADLAGCAVMALVLARRGLPASRLLLWAANPLALGMAAGEGHLDALVGLGVALGLLAFARGRDGFGFLCLGAAGMVKYPALVLIPFFLDGKNVGKLCPALLPLALFGLYAEAGGRLFASLAAFAGHLSHGGPVVALLQPLCGRGAPAVSLGMGACVLAGLWLAIQDRRRGPVAAMAVVLACLPSAYPWYFLVLVPLWLVRPDRSVWWLLAGQGLVTAPAWLRPAGLGGEGLALVAAWLPWAGLVVWGWYRPWASGSGAGPLFGPVAGLSVVVPARNEAARLGACLASLAGAVAAGEIVSVVVADGGSSDATADVARANGAKVVAAAGGRGGQIAAGVAACGNDAVLVLHADAVCRGDVPGRIVRALNAHPALAGGAVGMAFSGNGPGLGPLAALNALRARMTGISFGDQGQFFRRQALKGRGGFPDMALMEDVELALRLREAGETVLLGGGLAVSGRRWEGAWIRGQGGPGAAAFCRLPHGPPPGVGRSDRPTVLPILLREAASPDRGVGQRRQIPGLAVDVDPGGRLAGRVGERAAGVEPAEDAAGQVGHRRMARAEMLDEKPATVADGAVGHGHLAGGERRIGPEGLFGDGPGQGGDGPFGRGADVDGQKPPLPPQGHGLLRGDLGRGREIFLGLGEEFFHPGLAAGVVGRGTGAGGGQGQQAGGEQQYGQGSACHVGSLGSIADGCRHAPGPRRHRRQASGGQVPPDRLFRPDRQKASRPATRAAMRSRYAMAALYHPRPPESMAGRRGAAPAWPEAGSAMGDRRGETIY</sequence>
<feature type="transmembrane region" description="Helical" evidence="7">
    <location>
        <begin position="37"/>
        <end position="55"/>
    </location>
</feature>
<dbReference type="HOGENOM" id="CLU_306690_0_0_7"/>
<evidence type="ECO:0000256" key="6">
    <source>
        <dbReference type="SAM" id="MobiDB-lite"/>
    </source>
</evidence>
<protein>
    <submittedName>
        <fullName evidence="9">Glycosyl transferase</fullName>
    </submittedName>
</protein>
<proteinExistence type="predicted"/>
<evidence type="ECO:0000256" key="1">
    <source>
        <dbReference type="ARBA" id="ARBA00004236"/>
    </source>
</evidence>
<keyword evidence="7" id="KW-1133">Transmembrane helix</keyword>
<feature type="region of interest" description="Disordered" evidence="6">
    <location>
        <begin position="769"/>
        <end position="816"/>
    </location>
</feature>
<evidence type="ECO:0000256" key="3">
    <source>
        <dbReference type="ARBA" id="ARBA00022676"/>
    </source>
</evidence>
<feature type="compositionally biased region" description="Gly residues" evidence="6">
    <location>
        <begin position="780"/>
        <end position="795"/>
    </location>
</feature>
<feature type="transmembrane region" description="Helical" evidence="7">
    <location>
        <begin position="89"/>
        <end position="110"/>
    </location>
</feature>
<keyword evidence="2" id="KW-1003">Cell membrane</keyword>
<feature type="transmembrane region" description="Helical" evidence="7">
    <location>
        <begin position="396"/>
        <end position="413"/>
    </location>
</feature>
<keyword evidence="5 7" id="KW-0472">Membrane</keyword>
<reference evidence="9" key="1">
    <citation type="submission" date="2011-11" db="EMBL/GenBank/DDBJ databases">
        <title>Improved High-Quality Draft sequence of Desulfovibrio sp. U5L.</title>
        <authorList>
            <consortium name="US DOE Joint Genome Institute"/>
            <person name="Lucas S."/>
            <person name="Han J."/>
            <person name="Lapidus A."/>
            <person name="Cheng J.-F."/>
            <person name="Goodwin L."/>
            <person name="Pitluck S."/>
            <person name="Peters L."/>
            <person name="Ovchinnikova G."/>
            <person name="Held B."/>
            <person name="Detter J.C."/>
            <person name="Han C."/>
            <person name="Tapia R."/>
            <person name="Land M."/>
            <person name="Hauser L."/>
            <person name="Kyrpides N."/>
            <person name="Ivanova N."/>
            <person name="Pagani I."/>
            <person name="Gabster J."/>
            <person name="Walker C."/>
            <person name="Stolyar S."/>
            <person name="Stahl D."/>
            <person name="Arkin A."/>
            <person name="Dehal P."/>
            <person name="Hazen T."/>
            <person name="Woyke T."/>
        </authorList>
    </citation>
    <scope>NUCLEOTIDE SEQUENCE [LARGE SCALE GENOMIC DNA]</scope>
    <source>
        <strain evidence="9">U5L</strain>
    </source>
</reference>
<feature type="transmembrane region" description="Helical" evidence="7">
    <location>
        <begin position="422"/>
        <end position="441"/>
    </location>
</feature>
<feature type="region of interest" description="Disordered" evidence="6">
    <location>
        <begin position="880"/>
        <end position="920"/>
    </location>
</feature>
<keyword evidence="3" id="KW-0328">Glycosyltransferase</keyword>
<dbReference type="GO" id="GO:0016757">
    <property type="term" value="F:glycosyltransferase activity"/>
    <property type="evidence" value="ECO:0007669"/>
    <property type="project" value="UniProtKB-KW"/>
</dbReference>
<keyword evidence="4 9" id="KW-0808">Transferase</keyword>
<evidence type="ECO:0000256" key="5">
    <source>
        <dbReference type="ARBA" id="ARBA00023136"/>
    </source>
</evidence>
<feature type="transmembrane region" description="Helical" evidence="7">
    <location>
        <begin position="62"/>
        <end position="83"/>
    </location>
</feature>
<dbReference type="STRING" id="596152.DesU5LDRAFT_1546"/>
<name>I2Q0C3_9BACT</name>
<dbReference type="EMBL" id="JH600068">
    <property type="protein sequence ID" value="EIG53229.1"/>
    <property type="molecule type" value="Genomic_DNA"/>
</dbReference>
<evidence type="ECO:0000259" key="8">
    <source>
        <dbReference type="Pfam" id="PF00535"/>
    </source>
</evidence>
<dbReference type="GO" id="GO:0005886">
    <property type="term" value="C:plasma membrane"/>
    <property type="evidence" value="ECO:0007669"/>
    <property type="project" value="UniProtKB-SubCell"/>
</dbReference>
<evidence type="ECO:0000256" key="7">
    <source>
        <dbReference type="SAM" id="Phobius"/>
    </source>
</evidence>
<accession>I2Q0C3</accession>
<dbReference type="Pfam" id="PF00535">
    <property type="entry name" value="Glycos_transf_2"/>
    <property type="match status" value="1"/>
</dbReference>
<dbReference type="PANTHER" id="PTHR43646">
    <property type="entry name" value="GLYCOSYLTRANSFERASE"/>
    <property type="match status" value="1"/>
</dbReference>
<feature type="compositionally biased region" description="Gly residues" evidence="6">
    <location>
        <begin position="1"/>
        <end position="10"/>
    </location>
</feature>
<keyword evidence="7" id="KW-0812">Transmembrane</keyword>
<dbReference type="InterPro" id="IPR029044">
    <property type="entry name" value="Nucleotide-diphossugar_trans"/>
</dbReference>
<dbReference type="AlphaFoldDB" id="I2Q0C3"/>
<comment type="subcellular location">
    <subcellularLocation>
        <location evidence="1">Cell membrane</location>
    </subcellularLocation>
</comment>
<evidence type="ECO:0000313" key="9">
    <source>
        <dbReference type="EMBL" id="EIG53229.1"/>
    </source>
</evidence>
<dbReference type="InterPro" id="IPR001173">
    <property type="entry name" value="Glyco_trans_2-like"/>
</dbReference>
<dbReference type="SUPFAM" id="SSF53448">
    <property type="entry name" value="Nucleotide-diphospho-sugar transferases"/>
    <property type="match status" value="1"/>
</dbReference>
<feature type="transmembrane region" description="Helical" evidence="7">
    <location>
        <begin position="257"/>
        <end position="280"/>
    </location>
</feature>
<dbReference type="PANTHER" id="PTHR43646:SF2">
    <property type="entry name" value="GLYCOSYLTRANSFERASE 2-LIKE DOMAIN-CONTAINING PROTEIN"/>
    <property type="match status" value="1"/>
</dbReference>